<dbReference type="OrthoDB" id="680339at2759"/>
<evidence type="ECO:0000256" key="3">
    <source>
        <dbReference type="PIRSR" id="PIRSR601310-1"/>
    </source>
</evidence>
<feature type="binding site" evidence="5">
    <location>
        <position position="27"/>
    </location>
    <ligand>
        <name>substrate</name>
    </ligand>
</feature>
<feature type="site" description="Important for induction of apoptosis" evidence="6">
    <location>
        <position position="117"/>
    </location>
</feature>
<gene>
    <name evidence="10" type="ORF">CPB83DRAFT_848141</name>
</gene>
<name>A0A9P6EMZ9_9AGAR</name>
<evidence type="ECO:0000256" key="4">
    <source>
        <dbReference type="PIRSR" id="PIRSR601310-3"/>
    </source>
</evidence>
<dbReference type="PRINTS" id="PR00332">
    <property type="entry name" value="HISTRIAD"/>
</dbReference>
<keyword evidence="11" id="KW-1185">Reference proteome</keyword>
<dbReference type="PROSITE" id="PS51084">
    <property type="entry name" value="HIT_2"/>
    <property type="match status" value="1"/>
</dbReference>
<evidence type="ECO:0000256" key="2">
    <source>
        <dbReference type="ARBA" id="ARBA00022801"/>
    </source>
</evidence>
<proteinExistence type="predicted"/>
<dbReference type="Pfam" id="PF01230">
    <property type="entry name" value="HIT"/>
    <property type="match status" value="1"/>
</dbReference>
<dbReference type="PANTHER" id="PTHR46243">
    <property type="entry name" value="BIS(5'-ADENOSYL)-TRIPHOSPHATASE"/>
    <property type="match status" value="1"/>
</dbReference>
<dbReference type="PANTHER" id="PTHR46243:SF1">
    <property type="entry name" value="BIS(5'-ADENOSYL)-TRIPHOSPHATASE"/>
    <property type="match status" value="1"/>
</dbReference>
<dbReference type="InterPro" id="IPR001310">
    <property type="entry name" value="Histidine_triad_HIT"/>
</dbReference>
<dbReference type="InterPro" id="IPR036265">
    <property type="entry name" value="HIT-like_sf"/>
</dbReference>
<feature type="active site" description="Tele-AMP-histidine intermediate" evidence="3">
    <location>
        <position position="96"/>
    </location>
</feature>
<dbReference type="InterPro" id="IPR039383">
    <property type="entry name" value="FHIT"/>
</dbReference>
<evidence type="ECO:0000256" key="7">
    <source>
        <dbReference type="PROSITE-ProRule" id="PRU00464"/>
    </source>
</evidence>
<organism evidence="10 11">
    <name type="scientific">Crepidotus variabilis</name>
    <dbReference type="NCBI Taxonomy" id="179855"/>
    <lineage>
        <taxon>Eukaryota</taxon>
        <taxon>Fungi</taxon>
        <taxon>Dikarya</taxon>
        <taxon>Basidiomycota</taxon>
        <taxon>Agaricomycotina</taxon>
        <taxon>Agaricomycetes</taxon>
        <taxon>Agaricomycetidae</taxon>
        <taxon>Agaricales</taxon>
        <taxon>Agaricineae</taxon>
        <taxon>Crepidotaceae</taxon>
        <taxon>Crepidotus</taxon>
    </lineage>
</organism>
<evidence type="ECO:0000256" key="1">
    <source>
        <dbReference type="ARBA" id="ARBA00022741"/>
    </source>
</evidence>
<dbReference type="InterPro" id="IPR011146">
    <property type="entry name" value="HIT-like"/>
</dbReference>
<dbReference type="Proteomes" id="UP000807306">
    <property type="component" value="Unassembled WGS sequence"/>
</dbReference>
<dbReference type="GO" id="GO:0000166">
    <property type="term" value="F:nucleotide binding"/>
    <property type="evidence" value="ECO:0007669"/>
    <property type="project" value="UniProtKB-KW"/>
</dbReference>
<evidence type="ECO:0000259" key="9">
    <source>
        <dbReference type="PROSITE" id="PS51084"/>
    </source>
</evidence>
<dbReference type="InterPro" id="IPR051884">
    <property type="entry name" value="Bis(5'-adenosyl)-TPase_reg"/>
</dbReference>
<accession>A0A9P6EMZ9</accession>
<evidence type="ECO:0000256" key="6">
    <source>
        <dbReference type="PIRSR" id="PIRSR639383-3"/>
    </source>
</evidence>
<reference evidence="10" key="1">
    <citation type="submission" date="2020-11" db="EMBL/GenBank/DDBJ databases">
        <authorList>
            <consortium name="DOE Joint Genome Institute"/>
            <person name="Ahrendt S."/>
            <person name="Riley R."/>
            <person name="Andreopoulos W."/>
            <person name="Labutti K."/>
            <person name="Pangilinan J."/>
            <person name="Ruiz-Duenas F.J."/>
            <person name="Barrasa J.M."/>
            <person name="Sanchez-Garcia M."/>
            <person name="Camarero S."/>
            <person name="Miyauchi S."/>
            <person name="Serrano A."/>
            <person name="Linde D."/>
            <person name="Babiker R."/>
            <person name="Drula E."/>
            <person name="Ayuso-Fernandez I."/>
            <person name="Pacheco R."/>
            <person name="Padilla G."/>
            <person name="Ferreira P."/>
            <person name="Barriuso J."/>
            <person name="Kellner H."/>
            <person name="Castanera R."/>
            <person name="Alfaro M."/>
            <person name="Ramirez L."/>
            <person name="Pisabarro A.G."/>
            <person name="Kuo A."/>
            <person name="Tritt A."/>
            <person name="Lipzen A."/>
            <person name="He G."/>
            <person name="Yan M."/>
            <person name="Ng V."/>
            <person name="Cullen D."/>
            <person name="Martin F."/>
            <person name="Rosso M.-N."/>
            <person name="Henrissat B."/>
            <person name="Hibbett D."/>
            <person name="Martinez A.T."/>
            <person name="Grigoriev I.V."/>
        </authorList>
    </citation>
    <scope>NUCLEOTIDE SEQUENCE</scope>
    <source>
        <strain evidence="10">CBS 506.95</strain>
    </source>
</reference>
<feature type="domain" description="HIT" evidence="9">
    <location>
        <begin position="2"/>
        <end position="110"/>
    </location>
</feature>
<sequence>MANLLFSTFPVTNQSFYRAAKTFAIVNLMPIVPGHVLVVPNRVVPRLSDLDDEELGCLMRSLKRVGSVVEKAYGGDSLTVALQDGVAAGQTVPHVHFHIIPRKNEGDPFKDRNDMIYPEIERNERAIESRLNQGEPKTIQVDPSAGMKPRTQEDMEKEATWLRSFFTEENS</sequence>
<dbReference type="CDD" id="cd01275">
    <property type="entry name" value="FHIT"/>
    <property type="match status" value="1"/>
</dbReference>
<dbReference type="FunFam" id="3.30.428.10:FF:000011">
    <property type="entry name" value="Fragile histidine triad"/>
    <property type="match status" value="1"/>
</dbReference>
<evidence type="ECO:0000256" key="8">
    <source>
        <dbReference type="SAM" id="MobiDB-lite"/>
    </source>
</evidence>
<keyword evidence="2 10" id="KW-0378">Hydrolase</keyword>
<feature type="binding site" evidence="5">
    <location>
        <position position="83"/>
    </location>
    <ligand>
        <name>substrate</name>
    </ligand>
</feature>
<protein>
    <submittedName>
        <fullName evidence="10">Diadenosine 5',5'''-P1,P4-tetraphosphate asymmetrical hydrolase</fullName>
    </submittedName>
</protein>
<dbReference type="InterPro" id="IPR019808">
    <property type="entry name" value="Histidine_triad_CS"/>
</dbReference>
<feature type="short sequence motif" description="Histidine triad motif" evidence="4 7">
    <location>
        <begin position="94"/>
        <end position="98"/>
    </location>
</feature>
<evidence type="ECO:0000256" key="5">
    <source>
        <dbReference type="PIRSR" id="PIRSR639383-2"/>
    </source>
</evidence>
<comment type="caution">
    <text evidence="10">The sequence shown here is derived from an EMBL/GenBank/DDBJ whole genome shotgun (WGS) entry which is preliminary data.</text>
</comment>
<dbReference type="SUPFAM" id="SSF54197">
    <property type="entry name" value="HIT-like"/>
    <property type="match status" value="1"/>
</dbReference>
<dbReference type="EMBL" id="MU157833">
    <property type="protein sequence ID" value="KAF9531982.1"/>
    <property type="molecule type" value="Genomic_DNA"/>
</dbReference>
<evidence type="ECO:0000313" key="10">
    <source>
        <dbReference type="EMBL" id="KAF9531982.1"/>
    </source>
</evidence>
<dbReference type="PROSITE" id="PS00892">
    <property type="entry name" value="HIT_1"/>
    <property type="match status" value="1"/>
</dbReference>
<dbReference type="AlphaFoldDB" id="A0A9P6EMZ9"/>
<dbReference type="Gene3D" id="3.30.428.10">
    <property type="entry name" value="HIT-like"/>
    <property type="match status" value="1"/>
</dbReference>
<feature type="binding site" evidence="5">
    <location>
        <position position="98"/>
    </location>
    <ligand>
        <name>substrate</name>
    </ligand>
</feature>
<feature type="region of interest" description="Disordered" evidence="8">
    <location>
        <begin position="132"/>
        <end position="156"/>
    </location>
</feature>
<keyword evidence="1" id="KW-0547">Nucleotide-binding</keyword>
<feature type="binding site" evidence="5">
    <location>
        <begin position="89"/>
        <end position="92"/>
    </location>
    <ligand>
        <name>substrate</name>
    </ligand>
</feature>
<dbReference type="GO" id="GO:0016787">
    <property type="term" value="F:hydrolase activity"/>
    <property type="evidence" value="ECO:0007669"/>
    <property type="project" value="UniProtKB-KW"/>
</dbReference>
<evidence type="ECO:0000313" key="11">
    <source>
        <dbReference type="Proteomes" id="UP000807306"/>
    </source>
</evidence>